<dbReference type="EMBL" id="JAUCMN010000012">
    <property type="protein sequence ID" value="MDM7892928.1"/>
    <property type="molecule type" value="Genomic_DNA"/>
</dbReference>
<evidence type="ECO:0000313" key="1">
    <source>
        <dbReference type="EMBL" id="MDM7892928.1"/>
    </source>
</evidence>
<name>A0ABT7TTK4_9MICO</name>
<gene>
    <name evidence="1" type="ORF">QUG93_14640</name>
</gene>
<reference evidence="1 2" key="1">
    <citation type="submission" date="2023-06" db="EMBL/GenBank/DDBJ databases">
        <authorList>
            <person name="Feng G."/>
            <person name="Li J."/>
            <person name="Zhu H."/>
        </authorList>
    </citation>
    <scope>NUCLEOTIDE SEQUENCE [LARGE SCALE GENOMIC DNA]</scope>
    <source>
        <strain evidence="1 2">RHCKG28</strain>
    </source>
</reference>
<proteinExistence type="predicted"/>
<accession>A0ABT7TTK4</accession>
<organism evidence="1 2">
    <name type="scientific">Curtobacterium caseinilyticum</name>
    <dbReference type="NCBI Taxonomy" id="3055137"/>
    <lineage>
        <taxon>Bacteria</taxon>
        <taxon>Bacillati</taxon>
        <taxon>Actinomycetota</taxon>
        <taxon>Actinomycetes</taxon>
        <taxon>Micrococcales</taxon>
        <taxon>Microbacteriaceae</taxon>
        <taxon>Curtobacterium</taxon>
    </lineage>
</organism>
<comment type="caution">
    <text evidence="1">The sequence shown here is derived from an EMBL/GenBank/DDBJ whole genome shotgun (WGS) entry which is preliminary data.</text>
</comment>
<dbReference type="RefSeq" id="WP_289475061.1">
    <property type="nucleotide sequence ID" value="NZ_JAUCMN010000012.1"/>
</dbReference>
<dbReference type="Proteomes" id="UP001236404">
    <property type="component" value="Unassembled WGS sequence"/>
</dbReference>
<protein>
    <submittedName>
        <fullName evidence="1">Acyl-CoA dehydrogenase</fullName>
    </submittedName>
</protein>
<sequence length="225" mass="22442">MSGQSNAPTSRRTRIAAFAAGGALVVGGLGYTLASWTDTEWVFGGTADGDPAVGTSTFEVEQNVTGLPGDWTQSEQDPGQAMTFTADAIALSPGDATYAGVSLRTVTGSIAGDVEVQRAVRAAGIPVVDAGDLLWDALQVRVATTAVGATCGAGSFTAGSTIVSGPLATSDATIAQALAADGASEQAYCFEVSLPATPALPAGVALDALQGRTAAPAWEFAAESR</sequence>
<evidence type="ECO:0000313" key="2">
    <source>
        <dbReference type="Proteomes" id="UP001236404"/>
    </source>
</evidence>
<keyword evidence="2" id="KW-1185">Reference proteome</keyword>